<accession>A0ACB0YB95</accession>
<evidence type="ECO:0000313" key="2">
    <source>
        <dbReference type="Proteomes" id="UP001497535"/>
    </source>
</evidence>
<dbReference type="Proteomes" id="UP001497535">
    <property type="component" value="Unassembled WGS sequence"/>
</dbReference>
<name>A0ACB0YB95_MELEN</name>
<protein>
    <submittedName>
        <fullName evidence="1">Uncharacterized protein</fullName>
    </submittedName>
</protein>
<keyword evidence="2" id="KW-1185">Reference proteome</keyword>
<sequence length="70" mass="8015">MKMCFYLGGERKEDAGIGIRNFRGGKRKRSGRMVEEMSGKLILGEKFWNLIRGKNCRTGDGKRNILLISH</sequence>
<reference evidence="1" key="1">
    <citation type="submission" date="2023-11" db="EMBL/GenBank/DDBJ databases">
        <authorList>
            <person name="Poullet M."/>
        </authorList>
    </citation>
    <scope>NUCLEOTIDE SEQUENCE</scope>
    <source>
        <strain evidence="1">E1834</strain>
    </source>
</reference>
<dbReference type="EMBL" id="CAVMJV010000009">
    <property type="protein sequence ID" value="CAK5039462.1"/>
    <property type="molecule type" value="Genomic_DNA"/>
</dbReference>
<organism evidence="1 2">
    <name type="scientific">Meloidogyne enterolobii</name>
    <name type="common">Root-knot nematode worm</name>
    <name type="synonym">Meloidogyne mayaguensis</name>
    <dbReference type="NCBI Taxonomy" id="390850"/>
    <lineage>
        <taxon>Eukaryota</taxon>
        <taxon>Metazoa</taxon>
        <taxon>Ecdysozoa</taxon>
        <taxon>Nematoda</taxon>
        <taxon>Chromadorea</taxon>
        <taxon>Rhabditida</taxon>
        <taxon>Tylenchina</taxon>
        <taxon>Tylenchomorpha</taxon>
        <taxon>Tylenchoidea</taxon>
        <taxon>Meloidogynidae</taxon>
        <taxon>Meloidogyninae</taxon>
        <taxon>Meloidogyne</taxon>
    </lineage>
</organism>
<evidence type="ECO:0000313" key="1">
    <source>
        <dbReference type="EMBL" id="CAK5039462.1"/>
    </source>
</evidence>
<comment type="caution">
    <text evidence="1">The sequence shown here is derived from an EMBL/GenBank/DDBJ whole genome shotgun (WGS) entry which is preliminary data.</text>
</comment>
<gene>
    <name evidence="1" type="ORF">MENTE1834_LOCUS9939</name>
</gene>
<proteinExistence type="predicted"/>